<evidence type="ECO:0000256" key="1">
    <source>
        <dbReference type="SAM" id="SignalP"/>
    </source>
</evidence>
<sequence length="69" mass="6660">MSVRGTLCKFAATAVLAAVATIAVPTAAMAYGGGAPQPSSASGLSTGAASVGLFGPKISWLEAFSRSNG</sequence>
<protein>
    <submittedName>
        <fullName evidence="2">Uncharacterized protein</fullName>
    </submittedName>
</protein>
<dbReference type="RefSeq" id="WP_313767515.1">
    <property type="nucleotide sequence ID" value="NZ_BAAAVH010000026.1"/>
</dbReference>
<comment type="caution">
    <text evidence="2">The sequence shown here is derived from an EMBL/GenBank/DDBJ whole genome shotgun (WGS) entry which is preliminary data.</text>
</comment>
<gene>
    <name evidence="2" type="ORF">ACFP0N_36925</name>
</gene>
<keyword evidence="1" id="KW-0732">Signal</keyword>
<dbReference type="Proteomes" id="UP001596067">
    <property type="component" value="Unassembled WGS sequence"/>
</dbReference>
<dbReference type="EMBL" id="JBHSOD010000086">
    <property type="protein sequence ID" value="MFC5890551.1"/>
    <property type="molecule type" value="Genomic_DNA"/>
</dbReference>
<feature type="signal peptide" evidence="1">
    <location>
        <begin position="1"/>
        <end position="30"/>
    </location>
</feature>
<evidence type="ECO:0000313" key="2">
    <source>
        <dbReference type="EMBL" id="MFC5890551.1"/>
    </source>
</evidence>
<proteinExistence type="predicted"/>
<name>A0ABW1F809_9ACTN</name>
<organism evidence="2 3">
    <name type="scientific">Kitasatospora aburaviensis</name>
    <dbReference type="NCBI Taxonomy" id="67265"/>
    <lineage>
        <taxon>Bacteria</taxon>
        <taxon>Bacillati</taxon>
        <taxon>Actinomycetota</taxon>
        <taxon>Actinomycetes</taxon>
        <taxon>Kitasatosporales</taxon>
        <taxon>Streptomycetaceae</taxon>
        <taxon>Kitasatospora</taxon>
    </lineage>
</organism>
<evidence type="ECO:0000313" key="3">
    <source>
        <dbReference type="Proteomes" id="UP001596067"/>
    </source>
</evidence>
<accession>A0ABW1F809</accession>
<reference evidence="3" key="1">
    <citation type="journal article" date="2019" name="Int. J. Syst. Evol. Microbiol.">
        <title>The Global Catalogue of Microorganisms (GCM) 10K type strain sequencing project: providing services to taxonomists for standard genome sequencing and annotation.</title>
        <authorList>
            <consortium name="The Broad Institute Genomics Platform"/>
            <consortium name="The Broad Institute Genome Sequencing Center for Infectious Disease"/>
            <person name="Wu L."/>
            <person name="Ma J."/>
        </authorList>
    </citation>
    <scope>NUCLEOTIDE SEQUENCE [LARGE SCALE GENOMIC DNA]</scope>
    <source>
        <strain evidence="3">CGMCC 4.1469</strain>
    </source>
</reference>
<keyword evidence="3" id="KW-1185">Reference proteome</keyword>
<feature type="chain" id="PRO_5046832328" evidence="1">
    <location>
        <begin position="31"/>
        <end position="69"/>
    </location>
</feature>